<dbReference type="Proteomes" id="UP001596154">
    <property type="component" value="Unassembled WGS sequence"/>
</dbReference>
<dbReference type="Pfam" id="PF14435">
    <property type="entry name" value="SUKH-4"/>
    <property type="match status" value="1"/>
</dbReference>
<proteinExistence type="predicted"/>
<evidence type="ECO:0000313" key="2">
    <source>
        <dbReference type="Proteomes" id="UP001596154"/>
    </source>
</evidence>
<evidence type="ECO:0000313" key="1">
    <source>
        <dbReference type="EMBL" id="MFC5639110.1"/>
    </source>
</evidence>
<reference evidence="2" key="1">
    <citation type="journal article" date="2019" name="Int. J. Syst. Evol. Microbiol.">
        <title>The Global Catalogue of Microorganisms (GCM) 10K type strain sequencing project: providing services to taxonomists for standard genome sequencing and annotation.</title>
        <authorList>
            <consortium name="The Broad Institute Genomics Platform"/>
            <consortium name="The Broad Institute Genome Sequencing Center for Infectious Disease"/>
            <person name="Wu L."/>
            <person name="Ma J."/>
        </authorList>
    </citation>
    <scope>NUCLEOTIDE SEQUENCE [LARGE SCALE GENOMIC DNA]</scope>
    <source>
        <strain evidence="2">CGMCC 4.7248</strain>
    </source>
</reference>
<dbReference type="InterPro" id="IPR025851">
    <property type="entry name" value="SUKH-4"/>
</dbReference>
<dbReference type="RefSeq" id="WP_381030817.1">
    <property type="nucleotide sequence ID" value="NZ_JBHSNY010000016.1"/>
</dbReference>
<organism evidence="1 2">
    <name type="scientific">Streptomyces bullii</name>
    <dbReference type="NCBI Taxonomy" id="349910"/>
    <lineage>
        <taxon>Bacteria</taxon>
        <taxon>Bacillati</taxon>
        <taxon>Actinomycetota</taxon>
        <taxon>Actinomycetes</taxon>
        <taxon>Kitasatosporales</taxon>
        <taxon>Streptomycetaceae</taxon>
        <taxon>Streptomyces</taxon>
    </lineage>
</organism>
<protein>
    <submittedName>
        <fullName evidence="1">SUKH-4 family immunity protein</fullName>
    </submittedName>
</protein>
<name>A0ABW0V1C7_9ACTN</name>
<keyword evidence="2" id="KW-1185">Reference proteome</keyword>
<dbReference type="EMBL" id="JBHSNY010000016">
    <property type="protein sequence ID" value="MFC5639110.1"/>
    <property type="molecule type" value="Genomic_DNA"/>
</dbReference>
<comment type="caution">
    <text evidence="1">The sequence shown here is derived from an EMBL/GenBank/DDBJ whole genome shotgun (WGS) entry which is preliminary data.</text>
</comment>
<gene>
    <name evidence="1" type="ORF">ACFPZJ_36320</name>
</gene>
<accession>A0ABW0V1C7</accession>
<sequence length="199" mass="21475">MSDVAASSGVAGGPGGVFPAWPEHEDDVRVIRDFPPLPLPKYAVVGIGCSSEVPAEIASDLRQIGIPAGLIGYEYQPLTEATLLSGIGESGLVVFGTSGLFGRLGIDVASRRVVQIPKTESPTARHVNRDLGAFHRCVAAIIARFPFYEEDEEERFQEVADELRHLLTTLDDTALADNGLWETMCDDVAMGDYANWEEA</sequence>